<dbReference type="AlphaFoldDB" id="A0AAN8TW87"/>
<sequence>MKKERSAQLIEAPNLIIFTKQNYNFLSGNTNSNLNPNKIDLKTLTISTEQPIRVSFPWISICPTRIPRPGMLPAVPLLRMPKRRSKLTDGRRMLFCPDPSICIEWKFSKGGIVYIEIVTGR</sequence>
<protein>
    <submittedName>
        <fullName evidence="1">Uncharacterized protein</fullName>
    </submittedName>
</protein>
<evidence type="ECO:0000313" key="2">
    <source>
        <dbReference type="Proteomes" id="UP001371456"/>
    </source>
</evidence>
<evidence type="ECO:0000313" key="1">
    <source>
        <dbReference type="EMBL" id="KAK6793879.1"/>
    </source>
</evidence>
<name>A0AAN8TW87_SOLBU</name>
<comment type="caution">
    <text evidence="1">The sequence shown here is derived from an EMBL/GenBank/DDBJ whole genome shotgun (WGS) entry which is preliminary data.</text>
</comment>
<accession>A0AAN8TW87</accession>
<keyword evidence="2" id="KW-1185">Reference proteome</keyword>
<gene>
    <name evidence="1" type="ORF">RDI58_007332</name>
</gene>
<reference evidence="1 2" key="1">
    <citation type="submission" date="2024-02" db="EMBL/GenBank/DDBJ databases">
        <title>de novo genome assembly of Solanum bulbocastanum strain 11H21.</title>
        <authorList>
            <person name="Hosaka A.J."/>
        </authorList>
    </citation>
    <scope>NUCLEOTIDE SEQUENCE [LARGE SCALE GENOMIC DNA]</scope>
    <source>
        <tissue evidence="1">Young leaves</tissue>
    </source>
</reference>
<organism evidence="1 2">
    <name type="scientific">Solanum bulbocastanum</name>
    <name type="common">Wild potato</name>
    <dbReference type="NCBI Taxonomy" id="147425"/>
    <lineage>
        <taxon>Eukaryota</taxon>
        <taxon>Viridiplantae</taxon>
        <taxon>Streptophyta</taxon>
        <taxon>Embryophyta</taxon>
        <taxon>Tracheophyta</taxon>
        <taxon>Spermatophyta</taxon>
        <taxon>Magnoliopsida</taxon>
        <taxon>eudicotyledons</taxon>
        <taxon>Gunneridae</taxon>
        <taxon>Pentapetalae</taxon>
        <taxon>asterids</taxon>
        <taxon>lamiids</taxon>
        <taxon>Solanales</taxon>
        <taxon>Solanaceae</taxon>
        <taxon>Solanoideae</taxon>
        <taxon>Solaneae</taxon>
        <taxon>Solanum</taxon>
    </lineage>
</organism>
<dbReference type="EMBL" id="JBANQN010000003">
    <property type="protein sequence ID" value="KAK6793879.1"/>
    <property type="molecule type" value="Genomic_DNA"/>
</dbReference>
<proteinExistence type="predicted"/>
<dbReference type="Proteomes" id="UP001371456">
    <property type="component" value="Unassembled WGS sequence"/>
</dbReference>